<dbReference type="Proteomes" id="UP000238365">
    <property type="component" value="Chromosome"/>
</dbReference>
<name>A0A2L0IIM9_9GAMM</name>
<keyword evidence="3" id="KW-1185">Reference proteome</keyword>
<sequence>MTHYLIIAAVLLAALGLALGRLYWTRRLSCRAALLLAFFAVLLCGGALGLCRYVILPEQQLQARIEAAQQQMQRLPGYRLVQQQEPALWRQLNAELAAEIRDGASPSQATGASRAMLADLLNQRIGRAGDAAINHYISVSLQQMESLRARNVQLCFRFLFPQVGGGVNLNDALPQSLVQADLRGIDQLLRDSTGPEQPIDLRAAHQHLNDVVQQLYLKWGSDLQWLNAPADAHVNRQKMCDMTIDLYRAILALPHKQSANVLRMMLSANAG</sequence>
<proteinExistence type="predicted"/>
<evidence type="ECO:0000256" key="1">
    <source>
        <dbReference type="SAM" id="Phobius"/>
    </source>
</evidence>
<keyword evidence="1" id="KW-1133">Transmembrane helix</keyword>
<reference evidence="2 3" key="1">
    <citation type="submission" date="2018-01" db="EMBL/GenBank/DDBJ databases">
        <title>Complete and assembled Genome of Pantoea gaviniae DSM22758T.</title>
        <authorList>
            <person name="Stevens M.J.A."/>
            <person name="Zurfluh K."/>
            <person name="Stephan R."/>
        </authorList>
    </citation>
    <scope>NUCLEOTIDE SEQUENCE [LARGE SCALE GENOMIC DNA]</scope>
    <source>
        <strain evidence="2 3">DSM 22758</strain>
    </source>
</reference>
<keyword evidence="1" id="KW-0472">Membrane</keyword>
<gene>
    <name evidence="2" type="ORF">C2E15_15245</name>
</gene>
<dbReference type="AlphaFoldDB" id="A0A2L0IIM9"/>
<evidence type="ECO:0008006" key="4">
    <source>
        <dbReference type="Google" id="ProtNLM"/>
    </source>
</evidence>
<dbReference type="KEGG" id="pgz:C2E15_15245"/>
<protein>
    <recommendedName>
        <fullName evidence="4">Topoisomerase II</fullName>
    </recommendedName>
</protein>
<dbReference type="RefSeq" id="WP_104958123.1">
    <property type="nucleotide sequence ID" value="NZ_CP026377.1"/>
</dbReference>
<feature type="transmembrane region" description="Helical" evidence="1">
    <location>
        <begin position="36"/>
        <end position="55"/>
    </location>
</feature>
<keyword evidence="1" id="KW-0812">Transmembrane</keyword>
<accession>A0A2L0IIM9</accession>
<organism evidence="2 3">
    <name type="scientific">Mixta gaviniae</name>
    <dbReference type="NCBI Taxonomy" id="665914"/>
    <lineage>
        <taxon>Bacteria</taxon>
        <taxon>Pseudomonadati</taxon>
        <taxon>Pseudomonadota</taxon>
        <taxon>Gammaproteobacteria</taxon>
        <taxon>Enterobacterales</taxon>
        <taxon>Erwiniaceae</taxon>
        <taxon>Mixta</taxon>
    </lineage>
</organism>
<dbReference type="EMBL" id="CP026377">
    <property type="protein sequence ID" value="AUX94292.1"/>
    <property type="molecule type" value="Genomic_DNA"/>
</dbReference>
<evidence type="ECO:0000313" key="2">
    <source>
        <dbReference type="EMBL" id="AUX94292.1"/>
    </source>
</evidence>
<evidence type="ECO:0000313" key="3">
    <source>
        <dbReference type="Proteomes" id="UP000238365"/>
    </source>
</evidence>